<protein>
    <recommendedName>
        <fullName evidence="2">C2H2-type domain-containing protein</fullName>
    </recommendedName>
</protein>
<evidence type="ECO:0000259" key="2">
    <source>
        <dbReference type="PROSITE" id="PS50157"/>
    </source>
</evidence>
<gene>
    <name evidence="3" type="ORF">IFR04_001686</name>
</gene>
<comment type="caution">
    <text evidence="3">The sequence shown here is derived from an EMBL/GenBank/DDBJ whole genome shotgun (WGS) entry which is preliminary data.</text>
</comment>
<dbReference type="Proteomes" id="UP000664132">
    <property type="component" value="Unassembled WGS sequence"/>
</dbReference>
<organism evidence="3 4">
    <name type="scientific">Cadophora malorum</name>
    <dbReference type="NCBI Taxonomy" id="108018"/>
    <lineage>
        <taxon>Eukaryota</taxon>
        <taxon>Fungi</taxon>
        <taxon>Dikarya</taxon>
        <taxon>Ascomycota</taxon>
        <taxon>Pezizomycotina</taxon>
        <taxon>Leotiomycetes</taxon>
        <taxon>Helotiales</taxon>
        <taxon>Ploettnerulaceae</taxon>
        <taxon>Cadophora</taxon>
    </lineage>
</organism>
<sequence>MLAMPGYDNVQTVATERSWNGQAYACYLCTRQFATLRSLNSHISSPVHEQNIYRCPGRGCGRDYKLLSGLIQHVESESCGVMRFVQVQQQARNGIDIMLGITYRRIPILAIGKDIFVDSSLIIDVLHGAHGGLPADPSAKAFEVFSNSLFQVALRIAPPALLDPSFVKDRKDILPILGAKDYASFRPSALADLRASLDVIEREFLGRVTTFFNGEEISLGDVQVAWVLRWILDAFGVSDEPGFRKEDFPNVYVWLGKLPSKQAEKISDDQAVKEITGGDYAVKESTQLATIHSGFPLEKMFLLKQLNSSHPQYGKLVSLRVDTVTVELKNTLGIHFPRRGVIVKTAKG</sequence>
<dbReference type="InterPro" id="IPR036282">
    <property type="entry name" value="Glutathione-S-Trfase_C_sf"/>
</dbReference>
<accession>A0A8H7WI03</accession>
<dbReference type="Gene3D" id="3.40.30.110">
    <property type="match status" value="1"/>
</dbReference>
<dbReference type="Gene3D" id="3.30.160.60">
    <property type="entry name" value="Classic Zinc Finger"/>
    <property type="match status" value="1"/>
</dbReference>
<evidence type="ECO:0000313" key="4">
    <source>
        <dbReference type="Proteomes" id="UP000664132"/>
    </source>
</evidence>
<dbReference type="GO" id="GO:0008270">
    <property type="term" value="F:zinc ion binding"/>
    <property type="evidence" value="ECO:0007669"/>
    <property type="project" value="UniProtKB-KW"/>
</dbReference>
<keyword evidence="1" id="KW-0863">Zinc-finger</keyword>
<dbReference type="CDD" id="cd00299">
    <property type="entry name" value="GST_C_family"/>
    <property type="match status" value="1"/>
</dbReference>
<dbReference type="SUPFAM" id="SSF57667">
    <property type="entry name" value="beta-beta-alpha zinc fingers"/>
    <property type="match status" value="1"/>
</dbReference>
<dbReference type="SUPFAM" id="SSF47616">
    <property type="entry name" value="GST C-terminal domain-like"/>
    <property type="match status" value="1"/>
</dbReference>
<evidence type="ECO:0000313" key="3">
    <source>
        <dbReference type="EMBL" id="KAG4425119.1"/>
    </source>
</evidence>
<evidence type="ECO:0000256" key="1">
    <source>
        <dbReference type="PROSITE-ProRule" id="PRU00042"/>
    </source>
</evidence>
<dbReference type="InterPro" id="IPR013087">
    <property type="entry name" value="Znf_C2H2_type"/>
</dbReference>
<dbReference type="AlphaFoldDB" id="A0A8H7WI03"/>
<dbReference type="EMBL" id="JAFJYH010000013">
    <property type="protein sequence ID" value="KAG4425119.1"/>
    <property type="molecule type" value="Genomic_DNA"/>
</dbReference>
<keyword evidence="4" id="KW-1185">Reference proteome</keyword>
<feature type="domain" description="C2H2-type" evidence="2">
    <location>
        <begin position="24"/>
        <end position="48"/>
    </location>
</feature>
<name>A0A8H7WI03_9HELO</name>
<keyword evidence="1" id="KW-0862">Zinc</keyword>
<dbReference type="InterPro" id="IPR058268">
    <property type="entry name" value="DUF7962"/>
</dbReference>
<dbReference type="OrthoDB" id="202840at2759"/>
<dbReference type="InterPro" id="IPR036236">
    <property type="entry name" value="Znf_C2H2_sf"/>
</dbReference>
<reference evidence="3" key="1">
    <citation type="submission" date="2021-02" db="EMBL/GenBank/DDBJ databases">
        <title>Genome sequence Cadophora malorum strain M34.</title>
        <authorList>
            <person name="Stefanovic E."/>
            <person name="Vu D."/>
            <person name="Scully C."/>
            <person name="Dijksterhuis J."/>
            <person name="Roader J."/>
            <person name="Houbraken J."/>
        </authorList>
    </citation>
    <scope>NUCLEOTIDE SEQUENCE</scope>
    <source>
        <strain evidence="3">M34</strain>
    </source>
</reference>
<dbReference type="PROSITE" id="PS00028">
    <property type="entry name" value="ZINC_FINGER_C2H2_1"/>
    <property type="match status" value="1"/>
</dbReference>
<dbReference type="PROSITE" id="PS50157">
    <property type="entry name" value="ZINC_FINGER_C2H2_2"/>
    <property type="match status" value="1"/>
</dbReference>
<dbReference type="Gene3D" id="1.20.1050.10">
    <property type="match status" value="1"/>
</dbReference>
<proteinExistence type="predicted"/>
<keyword evidence="1" id="KW-0479">Metal-binding</keyword>
<dbReference type="Pfam" id="PF25907">
    <property type="entry name" value="DUF7962"/>
    <property type="match status" value="1"/>
</dbReference>